<feature type="transmembrane region" description="Helical" evidence="1">
    <location>
        <begin position="335"/>
        <end position="360"/>
    </location>
</feature>
<protein>
    <recommendedName>
        <fullName evidence="2">A to I editase domain-containing protein</fullName>
    </recommendedName>
</protein>
<dbReference type="PROSITE" id="PS50141">
    <property type="entry name" value="A_DEAMIN_EDITASE"/>
    <property type="match status" value="1"/>
</dbReference>
<accession>A0AAW0C509</accession>
<keyword evidence="1" id="KW-0472">Membrane</keyword>
<sequence length="1095" mass="122889">MAGTAASFGDTLSSGIQDVAALLPLLGTEQCERHVGSALEKGYLYAAASALSLFGSLGIVKATFAAFLAVITYPFYGGRWLGDAGFATPGSVSSMVTLDEETGMYGAELKLQKLMEEQHIDDPKMVSSFEWSGWRRGQGAYNAEEAARRWNGREWDEGGRSVALYMKELFTDIIRRDLRGLVRDIKALGRRIGFDVQHIIRKRLEYFYSWNALLIITSALCAIVSMSPYIYLASNDWSNPLSWVYPALRSFGSFLCVVCTQLALQLRIQQIMTISIAWMDIRRRYTNITEDTHTPLEERLRAHLRSSSSLEEGQQALPKAVRKELTALLAVDPMLVVYQLLSGVGIAMIVAGYVGCFSLVGSADVTAGPYVWFAMETFLSLIRVFLWGLNPLWDETTGLTMSLRLHDSESPYYPLITSPNPGETLGFGETTSSPKPFAVYSEDDFFAAATTWIGPLPRLEANAITLYYALIAHKTFLPPRHTPSRADESRKYLCITMLLTDSRSFTFLCHDEAAELATVFLSKLEVLPGTGSYQVLLNSEIKGQSDGFLRSKLFRDVVRHGQDVSVRLFGERQNQLPLKWTLSTSQALRTPGTPIYVEGAALSGHDGEYVNLRRWWEFMFVYLQHRQRARREASQTTMDQDELPDFFYDEVLDIIESALFELYLYGRECGFIESRREDEKLALQLLPECIQAMRTRIAMEKRDALSRYHKYEWDKLPWPSDRSEPLKAHFEKAWDSLEVILRKLRVSPEDDDLGRRVKGLWGSVGREADGITVELCTRLLPLSIHKLVLQSNAGQGSKEFRLRNEIDHLSQLLMTIVSVKDSPPATDMITDVPYVSVRSAFDLAGIRTNARICALGLDPDRIATWSIAASFKRHDLKDYLDMIAHPDQDDQAGNLTTLIVNGSWPYHDRIPREAAIPAVVDHIAKSPNILFLCGMGSGLEQPHVRAALANRRAWQDGIQHSTSLAYRVGFEGPYSDNLEARGESIKLCGAAQCIVLYHSPGEGHLTLTLIVRRPFRIPMGLQATLKSDTKGEAHSQTYTITGDHEHSSAQFHFNGLRKGHGEIRIARSDRLYWELHGSVGVEWRTGETAGIEGME</sequence>
<dbReference type="GO" id="GO:0006396">
    <property type="term" value="P:RNA processing"/>
    <property type="evidence" value="ECO:0007669"/>
    <property type="project" value="InterPro"/>
</dbReference>
<dbReference type="EMBL" id="JAYKXP010000059">
    <property type="protein sequence ID" value="KAK7033933.1"/>
    <property type="molecule type" value="Genomic_DNA"/>
</dbReference>
<evidence type="ECO:0000256" key="1">
    <source>
        <dbReference type="SAM" id="Phobius"/>
    </source>
</evidence>
<name>A0AAW0C509_9AGAR</name>
<feature type="domain" description="A to I editase" evidence="2">
    <location>
        <begin position="581"/>
        <end position="877"/>
    </location>
</feature>
<dbReference type="GO" id="GO:0003723">
    <property type="term" value="F:RNA binding"/>
    <property type="evidence" value="ECO:0007669"/>
    <property type="project" value="InterPro"/>
</dbReference>
<feature type="transmembrane region" description="Helical" evidence="1">
    <location>
        <begin position="43"/>
        <end position="71"/>
    </location>
</feature>
<organism evidence="3 4">
    <name type="scientific">Paramarasmius palmivorus</name>
    <dbReference type="NCBI Taxonomy" id="297713"/>
    <lineage>
        <taxon>Eukaryota</taxon>
        <taxon>Fungi</taxon>
        <taxon>Dikarya</taxon>
        <taxon>Basidiomycota</taxon>
        <taxon>Agaricomycotina</taxon>
        <taxon>Agaricomycetes</taxon>
        <taxon>Agaricomycetidae</taxon>
        <taxon>Agaricales</taxon>
        <taxon>Marasmiineae</taxon>
        <taxon>Marasmiaceae</taxon>
        <taxon>Paramarasmius</taxon>
    </lineage>
</organism>
<dbReference type="AlphaFoldDB" id="A0AAW0C509"/>
<evidence type="ECO:0000259" key="2">
    <source>
        <dbReference type="PROSITE" id="PS50141"/>
    </source>
</evidence>
<dbReference type="GO" id="GO:0004000">
    <property type="term" value="F:adenosine deaminase activity"/>
    <property type="evidence" value="ECO:0007669"/>
    <property type="project" value="InterPro"/>
</dbReference>
<reference evidence="3 4" key="1">
    <citation type="submission" date="2024-01" db="EMBL/GenBank/DDBJ databases">
        <title>A draft genome for a cacao thread blight-causing isolate of Paramarasmius palmivorus.</title>
        <authorList>
            <person name="Baruah I.K."/>
            <person name="Bukari Y."/>
            <person name="Amoako-Attah I."/>
            <person name="Meinhardt L.W."/>
            <person name="Bailey B.A."/>
            <person name="Cohen S.P."/>
        </authorList>
    </citation>
    <scope>NUCLEOTIDE SEQUENCE [LARGE SCALE GENOMIC DNA]</scope>
    <source>
        <strain evidence="3 4">GH-12</strain>
    </source>
</reference>
<gene>
    <name evidence="3" type="ORF">VNI00_012557</name>
</gene>
<proteinExistence type="predicted"/>
<comment type="caution">
    <text evidence="3">The sequence shown here is derived from an EMBL/GenBank/DDBJ whole genome shotgun (WGS) entry which is preliminary data.</text>
</comment>
<evidence type="ECO:0000313" key="4">
    <source>
        <dbReference type="Proteomes" id="UP001383192"/>
    </source>
</evidence>
<dbReference type="InterPro" id="IPR002466">
    <property type="entry name" value="A_deamin"/>
</dbReference>
<keyword evidence="1" id="KW-1133">Transmembrane helix</keyword>
<keyword evidence="1" id="KW-0812">Transmembrane</keyword>
<keyword evidence="4" id="KW-1185">Reference proteome</keyword>
<feature type="transmembrane region" description="Helical" evidence="1">
    <location>
        <begin position="372"/>
        <end position="393"/>
    </location>
</feature>
<evidence type="ECO:0000313" key="3">
    <source>
        <dbReference type="EMBL" id="KAK7033933.1"/>
    </source>
</evidence>
<dbReference type="Proteomes" id="UP001383192">
    <property type="component" value="Unassembled WGS sequence"/>
</dbReference>
<feature type="transmembrane region" description="Helical" evidence="1">
    <location>
        <begin position="207"/>
        <end position="231"/>
    </location>
</feature>